<dbReference type="PROSITE" id="PS01332">
    <property type="entry name" value="HTH_RRF2_1"/>
    <property type="match status" value="1"/>
</dbReference>
<evidence type="ECO:0000313" key="2">
    <source>
        <dbReference type="EMBL" id="BDZ76912.1"/>
    </source>
</evidence>
<sequence>MKVSTKGRYGLRALVDLTVSTIDAPIPLADIAGRQNISLNYLEQVFGQLRRAGIVRSIKGSGGGYRLAKDARQITVKEVLEALEGPFSIAEDSGNPADPLQRAIRHLVWDEIDRQVNSLLEEKTLDDLAKEYEKSRQDGMMYYI</sequence>
<dbReference type="Proteomes" id="UP001305815">
    <property type="component" value="Chromosome"/>
</dbReference>
<evidence type="ECO:0000256" key="1">
    <source>
        <dbReference type="ARBA" id="ARBA00023125"/>
    </source>
</evidence>
<dbReference type="InterPro" id="IPR000944">
    <property type="entry name" value="Tscrpt_reg_Rrf2"/>
</dbReference>
<dbReference type="NCBIfam" id="TIGR00738">
    <property type="entry name" value="rrf2_super"/>
    <property type="match status" value="1"/>
</dbReference>
<dbReference type="PANTHER" id="PTHR33221:SF5">
    <property type="entry name" value="HTH-TYPE TRANSCRIPTIONAL REGULATOR ISCR"/>
    <property type="match status" value="1"/>
</dbReference>
<name>A0ABM8I1V2_9FIRM</name>
<reference evidence="3" key="1">
    <citation type="journal article" date="2023" name="Int. J. Syst. Evol. Microbiol.">
        <title>Claveliimonas bilis gen. nov., sp. nov., deoxycholic acid-producing bacteria isolated from human faeces, and reclassification of Sellimonas monacensis Zenner et al. 2021 as Claveliimonas monacensis comb. nov.</title>
        <authorList>
            <person name="Hisatomi A."/>
            <person name="Kastawa N.W.E.P.G."/>
            <person name="Song I."/>
            <person name="Ohkuma M."/>
            <person name="Fukiya S."/>
            <person name="Sakamoto M."/>
        </authorList>
    </citation>
    <scope>NUCLEOTIDE SEQUENCE [LARGE SCALE GENOMIC DNA]</scope>
    <source>
        <strain evidence="3">12BBH14</strain>
    </source>
</reference>
<dbReference type="InterPro" id="IPR030489">
    <property type="entry name" value="TR_Rrf2-type_CS"/>
</dbReference>
<protein>
    <submittedName>
        <fullName evidence="2">Rrf2 family transcriptional regulator</fullName>
    </submittedName>
</protein>
<dbReference type="PANTHER" id="PTHR33221">
    <property type="entry name" value="WINGED HELIX-TURN-HELIX TRANSCRIPTIONAL REGULATOR, RRF2 FAMILY"/>
    <property type="match status" value="1"/>
</dbReference>
<dbReference type="Gene3D" id="1.10.10.10">
    <property type="entry name" value="Winged helix-like DNA-binding domain superfamily/Winged helix DNA-binding domain"/>
    <property type="match status" value="1"/>
</dbReference>
<gene>
    <name evidence="2" type="ORF">Lac1_10950</name>
</gene>
<keyword evidence="3" id="KW-1185">Reference proteome</keyword>
<accession>A0ABM8I1V2</accession>
<organism evidence="2 3">
    <name type="scientific">Claveliimonas bilis</name>
    <dbReference type="NCBI Taxonomy" id="3028070"/>
    <lineage>
        <taxon>Bacteria</taxon>
        <taxon>Bacillati</taxon>
        <taxon>Bacillota</taxon>
        <taxon>Clostridia</taxon>
        <taxon>Lachnospirales</taxon>
        <taxon>Lachnospiraceae</taxon>
        <taxon>Claveliimonas</taxon>
    </lineage>
</organism>
<proteinExistence type="predicted"/>
<dbReference type="Pfam" id="PF02082">
    <property type="entry name" value="Rrf2"/>
    <property type="match status" value="1"/>
</dbReference>
<dbReference type="InterPro" id="IPR036390">
    <property type="entry name" value="WH_DNA-bd_sf"/>
</dbReference>
<keyword evidence="1" id="KW-0238">DNA-binding</keyword>
<evidence type="ECO:0000313" key="3">
    <source>
        <dbReference type="Proteomes" id="UP001305815"/>
    </source>
</evidence>
<dbReference type="PROSITE" id="PS51197">
    <property type="entry name" value="HTH_RRF2_2"/>
    <property type="match status" value="1"/>
</dbReference>
<dbReference type="InterPro" id="IPR036388">
    <property type="entry name" value="WH-like_DNA-bd_sf"/>
</dbReference>
<dbReference type="SUPFAM" id="SSF46785">
    <property type="entry name" value="Winged helix' DNA-binding domain"/>
    <property type="match status" value="1"/>
</dbReference>
<dbReference type="EMBL" id="AP027742">
    <property type="protein sequence ID" value="BDZ76912.1"/>
    <property type="molecule type" value="Genomic_DNA"/>
</dbReference>
<dbReference type="RefSeq" id="WP_316266520.1">
    <property type="nucleotide sequence ID" value="NZ_AP027742.1"/>
</dbReference>